<dbReference type="AlphaFoldDB" id="C2Y1R2"/>
<evidence type="ECO:0008006" key="3">
    <source>
        <dbReference type="Google" id="ProtNLM"/>
    </source>
</evidence>
<proteinExistence type="predicted"/>
<feature type="chain" id="PRO_5039514636" description="DUF2712 domain-containing protein" evidence="1">
    <location>
        <begin position="31"/>
        <end position="167"/>
    </location>
</feature>
<feature type="signal peptide" evidence="1">
    <location>
        <begin position="1"/>
        <end position="30"/>
    </location>
</feature>
<evidence type="ECO:0000256" key="1">
    <source>
        <dbReference type="SAM" id="SignalP"/>
    </source>
</evidence>
<reference evidence="2" key="1">
    <citation type="journal article" date="2012" name="Genome Res.">
        <title>Genomic characterization of the Bacillus cereus sensu lato species: Backdrop to the evolution of Bacillus anthracis.</title>
        <authorList>
            <person name="Zwick M.E."/>
            <person name="Joseph S.J."/>
            <person name="Didelot X."/>
            <person name="Chen P.E."/>
            <person name="Bishop-Lilly K.A."/>
            <person name="Stewart A.C."/>
            <person name="Willner K."/>
            <person name="Nolan N."/>
            <person name="Lentz S."/>
            <person name="Thomason M.K."/>
            <person name="Sozhamannan S."/>
            <person name="Mateczun A.J."/>
            <person name="Du L."/>
            <person name="Read T.D."/>
        </authorList>
    </citation>
    <scope>NUCLEOTIDE SEQUENCE [LARGE SCALE GENOMIC DNA]</scope>
    <source>
        <strain evidence="2">AH603</strain>
    </source>
</reference>
<protein>
    <recommendedName>
        <fullName evidence="3">DUF2712 domain-containing protein</fullName>
    </recommendedName>
</protein>
<gene>
    <name evidence="2" type="ORF">bcere0026_49060</name>
</gene>
<organism evidence="2">
    <name type="scientific">Bacillus mycoides</name>
    <dbReference type="NCBI Taxonomy" id="1405"/>
    <lineage>
        <taxon>Bacteria</taxon>
        <taxon>Bacillati</taxon>
        <taxon>Bacillota</taxon>
        <taxon>Bacilli</taxon>
        <taxon>Bacillales</taxon>
        <taxon>Bacillaceae</taxon>
        <taxon>Bacillus</taxon>
        <taxon>Bacillus cereus group</taxon>
    </lineage>
</organism>
<dbReference type="EMBL" id="ACMP01000134">
    <property type="protein sequence ID" value="EEL68186.1"/>
    <property type="molecule type" value="Genomic_DNA"/>
</dbReference>
<name>C2Y1R2_BACMY</name>
<accession>C2Y1R2</accession>
<comment type="caution">
    <text evidence="2">The sequence shown here is derived from an EMBL/GenBank/DDBJ whole genome shotgun (WGS) entry which is preliminary data.</text>
</comment>
<keyword evidence="1" id="KW-0732">Signal</keyword>
<evidence type="ECO:0000313" key="2">
    <source>
        <dbReference type="EMBL" id="EEL68186.1"/>
    </source>
</evidence>
<dbReference type="Proteomes" id="UP000001753">
    <property type="component" value="Chromosome"/>
</dbReference>
<dbReference type="HOGENOM" id="CLU_1736851_0_0_9"/>
<sequence length="167" mass="19014">MFLVSIKKKSRFMFGSVLSLGILASTFALTEPAKADTKANTRDDHVEFTFRLWNAYDYTNARPKENDTSMYMRVKSSEKGGGSFNVWTEADKNKNAENRKWVNVSGDSGKHEGEVQPGKTYLFKNYAYENYGKNVPVRFGGYSRENNAYPTAWSPDSVRPNGPYIEY</sequence>